<reference evidence="6 7" key="1">
    <citation type="journal article" date="2024" name="Commun. Biol.">
        <title>Comparative genomic analysis of thermophilic fungi reveals convergent evolutionary adaptations and gene losses.</title>
        <authorList>
            <person name="Steindorff A.S."/>
            <person name="Aguilar-Pontes M.V."/>
            <person name="Robinson A.J."/>
            <person name="Andreopoulos B."/>
            <person name="LaButti K."/>
            <person name="Kuo A."/>
            <person name="Mondo S."/>
            <person name="Riley R."/>
            <person name="Otillar R."/>
            <person name="Haridas S."/>
            <person name="Lipzen A."/>
            <person name="Grimwood J."/>
            <person name="Schmutz J."/>
            <person name="Clum A."/>
            <person name="Reid I.D."/>
            <person name="Moisan M.C."/>
            <person name="Butler G."/>
            <person name="Nguyen T.T.M."/>
            <person name="Dewar K."/>
            <person name="Conant G."/>
            <person name="Drula E."/>
            <person name="Henrissat B."/>
            <person name="Hansel C."/>
            <person name="Singer S."/>
            <person name="Hutchinson M.I."/>
            <person name="de Vries R.P."/>
            <person name="Natvig D.O."/>
            <person name="Powell A.J."/>
            <person name="Tsang A."/>
            <person name="Grigoriev I.V."/>
        </authorList>
    </citation>
    <scope>NUCLEOTIDE SEQUENCE [LARGE SCALE GENOMIC DNA]</scope>
    <source>
        <strain evidence="6 7">ATCC 24622</strain>
    </source>
</reference>
<dbReference type="Gene3D" id="3.40.395.10">
    <property type="entry name" value="Adenoviral Proteinase, Chain A"/>
    <property type="match status" value="1"/>
</dbReference>
<feature type="domain" description="Ubiquitin-like protease family profile" evidence="5">
    <location>
        <begin position="33"/>
        <end position="197"/>
    </location>
</feature>
<evidence type="ECO:0000313" key="7">
    <source>
        <dbReference type="Proteomes" id="UP001586593"/>
    </source>
</evidence>
<proteinExistence type="inferred from homology"/>
<dbReference type="InterPro" id="IPR038765">
    <property type="entry name" value="Papain-like_cys_pep_sf"/>
</dbReference>
<keyword evidence="3" id="KW-0378">Hydrolase</keyword>
<sequence length="426" mass="47206">MLNVVSEQQPPLPAADGSSLEEQSRSGADCWPSYIGPDDLRPLTGPGQWLGDAVVNTVMRIIVAQRPHLRTLDSTYLTTGHSNLRGRTGSSSSDVTVAKAEGLHDSGIGILLPLNLSNQHWVLGCLEVDKKRADVWDPLPSEEHTLAATDLISQFVSRYLPESISSWCEWDHYSFRSIRQHNAYDCGVYILATASFYAADLEMPGSIQVEDWRRLFLTLLPREQPSVSVPPTQCLSPTPSSTTTLECQSSTSIPATPPAESHRVSSSASMQPRLVTAIDATIDVPFTVPTQPPLVIGSTGREDPRMHIQWCSQMLSLGLEAAKDNVRRTRAAVKGRIETIEPIRQVVKILTERGRVELVRLEREMAGSSSASKPLRQYLRRRHMAATAWQRRIGDVGIDAALVYLDARLMELDADDEEIDRFVFFP</sequence>
<evidence type="ECO:0000256" key="1">
    <source>
        <dbReference type="ARBA" id="ARBA00005234"/>
    </source>
</evidence>
<evidence type="ECO:0000256" key="4">
    <source>
        <dbReference type="SAM" id="MobiDB-lite"/>
    </source>
</evidence>
<keyword evidence="7" id="KW-1185">Reference proteome</keyword>
<dbReference type="Pfam" id="PF02902">
    <property type="entry name" value="Peptidase_C48"/>
    <property type="match status" value="1"/>
</dbReference>
<dbReference type="SUPFAM" id="SSF54001">
    <property type="entry name" value="Cysteine proteinases"/>
    <property type="match status" value="1"/>
</dbReference>
<protein>
    <recommendedName>
        <fullName evidence="5">Ubiquitin-like protease family profile domain-containing protein</fullName>
    </recommendedName>
</protein>
<evidence type="ECO:0000259" key="5">
    <source>
        <dbReference type="PROSITE" id="PS50600"/>
    </source>
</evidence>
<accession>A0ABR3XCT1</accession>
<dbReference type="EMBL" id="JAZHXJ010000122">
    <property type="protein sequence ID" value="KAL1873439.1"/>
    <property type="molecule type" value="Genomic_DNA"/>
</dbReference>
<dbReference type="PROSITE" id="PS50600">
    <property type="entry name" value="ULP_PROTEASE"/>
    <property type="match status" value="1"/>
</dbReference>
<comment type="similarity">
    <text evidence="1">Belongs to the peptidase C48 family.</text>
</comment>
<evidence type="ECO:0000313" key="6">
    <source>
        <dbReference type="EMBL" id="KAL1873439.1"/>
    </source>
</evidence>
<evidence type="ECO:0000256" key="2">
    <source>
        <dbReference type="ARBA" id="ARBA00022670"/>
    </source>
</evidence>
<evidence type="ECO:0000256" key="3">
    <source>
        <dbReference type="ARBA" id="ARBA00022801"/>
    </source>
</evidence>
<dbReference type="InterPro" id="IPR003653">
    <property type="entry name" value="Peptidase_C48_C"/>
</dbReference>
<feature type="compositionally biased region" description="Polar residues" evidence="4">
    <location>
        <begin position="245"/>
        <end position="254"/>
    </location>
</feature>
<feature type="region of interest" description="Disordered" evidence="4">
    <location>
        <begin position="226"/>
        <end position="270"/>
    </location>
</feature>
<comment type="caution">
    <text evidence="6">The sequence shown here is derived from an EMBL/GenBank/DDBJ whole genome shotgun (WGS) entry which is preliminary data.</text>
</comment>
<name>A0ABR3XCT1_9PEZI</name>
<feature type="region of interest" description="Disordered" evidence="4">
    <location>
        <begin position="1"/>
        <end position="28"/>
    </location>
</feature>
<feature type="compositionally biased region" description="Low complexity" evidence="4">
    <location>
        <begin position="230"/>
        <end position="244"/>
    </location>
</feature>
<dbReference type="Proteomes" id="UP001586593">
    <property type="component" value="Unassembled WGS sequence"/>
</dbReference>
<gene>
    <name evidence="6" type="ORF">VTK73DRAFT_984</name>
</gene>
<organism evidence="6 7">
    <name type="scientific">Phialemonium thermophilum</name>
    <dbReference type="NCBI Taxonomy" id="223376"/>
    <lineage>
        <taxon>Eukaryota</taxon>
        <taxon>Fungi</taxon>
        <taxon>Dikarya</taxon>
        <taxon>Ascomycota</taxon>
        <taxon>Pezizomycotina</taxon>
        <taxon>Sordariomycetes</taxon>
        <taxon>Sordariomycetidae</taxon>
        <taxon>Cephalothecales</taxon>
        <taxon>Cephalothecaceae</taxon>
        <taxon>Phialemonium</taxon>
    </lineage>
</organism>
<keyword evidence="2" id="KW-0645">Protease</keyword>